<proteinExistence type="predicted"/>
<evidence type="ECO:0000313" key="1">
    <source>
        <dbReference type="EMBL" id="PTN05607.1"/>
    </source>
</evidence>
<evidence type="ECO:0000313" key="2">
    <source>
        <dbReference type="Proteomes" id="UP000243525"/>
    </source>
</evidence>
<dbReference type="AlphaFoldDB" id="A0A2T5BXQ3"/>
<name>A0A2T5BXQ3_9BACT</name>
<dbReference type="EMBL" id="QAAD01000026">
    <property type="protein sequence ID" value="PTN05607.1"/>
    <property type="molecule type" value="Genomic_DNA"/>
</dbReference>
<sequence>MQPKTACPKLARSLGAFLAPHQTDCLFQHLYLQLQLAYPRLQSFFLVLVGLRAIIGFRIGKLPGQGSKKIFVIILSIEETRFLQYKRLH</sequence>
<reference evidence="1 2" key="1">
    <citation type="submission" date="2018-04" db="EMBL/GenBank/DDBJ databases">
        <title>Genomic Encyclopedia of Archaeal and Bacterial Type Strains, Phase II (KMG-II): from individual species to whole genera.</title>
        <authorList>
            <person name="Goeker M."/>
        </authorList>
    </citation>
    <scope>NUCLEOTIDE SEQUENCE [LARGE SCALE GENOMIC DNA]</scope>
    <source>
        <strain evidence="1 2">DSM 28823</strain>
    </source>
</reference>
<keyword evidence="2" id="KW-1185">Reference proteome</keyword>
<accession>A0A2T5BXQ3</accession>
<comment type="caution">
    <text evidence="1">The sequence shown here is derived from an EMBL/GenBank/DDBJ whole genome shotgun (WGS) entry which is preliminary data.</text>
</comment>
<gene>
    <name evidence="1" type="ORF">C8N47_12626</name>
</gene>
<dbReference type="RefSeq" id="WP_146161558.1">
    <property type="nucleotide sequence ID" value="NZ_OY782574.1"/>
</dbReference>
<protein>
    <submittedName>
        <fullName evidence="1">Uncharacterized protein</fullName>
    </submittedName>
</protein>
<organism evidence="1 2">
    <name type="scientific">Mangrovibacterium marinum</name>
    <dbReference type="NCBI Taxonomy" id="1639118"/>
    <lineage>
        <taxon>Bacteria</taxon>
        <taxon>Pseudomonadati</taxon>
        <taxon>Bacteroidota</taxon>
        <taxon>Bacteroidia</taxon>
        <taxon>Marinilabiliales</taxon>
        <taxon>Prolixibacteraceae</taxon>
        <taxon>Mangrovibacterium</taxon>
    </lineage>
</organism>
<dbReference type="Proteomes" id="UP000243525">
    <property type="component" value="Unassembled WGS sequence"/>
</dbReference>